<dbReference type="Proteomes" id="UP000460290">
    <property type="component" value="Unassembled WGS sequence"/>
</dbReference>
<feature type="region of interest" description="Disordered" evidence="1">
    <location>
        <begin position="86"/>
        <end position="160"/>
    </location>
</feature>
<keyword evidence="3" id="KW-1185">Reference proteome</keyword>
<evidence type="ECO:0000313" key="3">
    <source>
        <dbReference type="Proteomes" id="UP000460290"/>
    </source>
</evidence>
<proteinExistence type="predicted"/>
<gene>
    <name evidence="2" type="ORF">GRI35_00815</name>
</gene>
<protein>
    <submittedName>
        <fullName evidence="2">Uncharacterized protein</fullName>
    </submittedName>
</protein>
<dbReference type="RefSeq" id="WP_160612266.1">
    <property type="nucleotide sequence ID" value="NZ_JAUFQM010000001.1"/>
</dbReference>
<dbReference type="OrthoDB" id="9925354at2"/>
<name>A0A844Z550_9SPHN</name>
<evidence type="ECO:0000256" key="1">
    <source>
        <dbReference type="SAM" id="MobiDB-lite"/>
    </source>
</evidence>
<reference evidence="2 3" key="1">
    <citation type="submission" date="2019-12" db="EMBL/GenBank/DDBJ databases">
        <title>Genomic-based taxomic classification of the family Erythrobacteraceae.</title>
        <authorList>
            <person name="Xu L."/>
        </authorList>
    </citation>
    <scope>NUCLEOTIDE SEQUENCE [LARGE SCALE GENOMIC DNA]</scope>
    <source>
        <strain evidence="2 3">KCTC 42006</strain>
    </source>
</reference>
<comment type="caution">
    <text evidence="2">The sequence shown here is derived from an EMBL/GenBank/DDBJ whole genome shotgun (WGS) entry which is preliminary data.</text>
</comment>
<dbReference type="EMBL" id="WTYZ01000001">
    <property type="protein sequence ID" value="MXO81913.1"/>
    <property type="molecule type" value="Genomic_DNA"/>
</dbReference>
<evidence type="ECO:0000313" key="2">
    <source>
        <dbReference type="EMBL" id="MXO81913.1"/>
    </source>
</evidence>
<sequence length="160" mass="16354">MGSFISRNSLASLFFLGLIMFGISQLVGSEGEDGLLMRITKDFTGEAEKTPAKANPAPVAAPVQTAPDVAEPDAGFFEDSDLIDRAEGFNPAPTLDPGSGNNATDESILLPPEALPQPVGPAPRRLSNAPLTAGPSGPPTAGMVVGDGINIVPGGDDEEE</sequence>
<accession>A0A844Z550</accession>
<dbReference type="AlphaFoldDB" id="A0A844Z550"/>
<organism evidence="2 3">
    <name type="scientific">Pontixanthobacter aestiaquae</name>
    <dbReference type="NCBI Taxonomy" id="1509367"/>
    <lineage>
        <taxon>Bacteria</taxon>
        <taxon>Pseudomonadati</taxon>
        <taxon>Pseudomonadota</taxon>
        <taxon>Alphaproteobacteria</taxon>
        <taxon>Sphingomonadales</taxon>
        <taxon>Erythrobacteraceae</taxon>
        <taxon>Pontixanthobacter</taxon>
    </lineage>
</organism>